<dbReference type="AlphaFoldDB" id="A0A7Y0SKH2"/>
<protein>
    <submittedName>
        <fullName evidence="2">Uncharacterized protein</fullName>
    </submittedName>
</protein>
<keyword evidence="1" id="KW-0472">Membrane</keyword>
<dbReference type="Proteomes" id="UP000518904">
    <property type="component" value="Unassembled WGS sequence"/>
</dbReference>
<keyword evidence="1" id="KW-1133">Transmembrane helix</keyword>
<evidence type="ECO:0000256" key="1">
    <source>
        <dbReference type="SAM" id="Phobius"/>
    </source>
</evidence>
<gene>
    <name evidence="2" type="ORF">HKB16_18375</name>
</gene>
<dbReference type="RefSeq" id="WP_140201498.1">
    <property type="nucleotide sequence ID" value="NZ_CP041202.1"/>
</dbReference>
<name>A0A7Y0SKH2_VIBPH</name>
<reference evidence="2 3" key="1">
    <citation type="submission" date="2020-04" db="EMBL/GenBank/DDBJ databases">
        <title>Whole-genome sequencing of Vibrio spp. from China reveals different genetic environments of blaCTX-M-14 among diverse lineages.</title>
        <authorList>
            <person name="Zheng Z."/>
            <person name="Ye L."/>
            <person name="Chen S."/>
        </authorList>
    </citation>
    <scope>NUCLEOTIDE SEQUENCE [LARGE SCALE GENOMIC DNA]</scope>
    <source>
        <strain evidence="2 3">Vb0551</strain>
    </source>
</reference>
<sequence length="175" mass="19871">MQSELLQIKDLVVGIAAFTGMGMSFYNLWRDQNKEKVKLVVTPKSIKSWGRTDTGQEFSVSTKHSFDGKTSRNLFVIEVINLSKFDVTVDEIGFLYPRRKDRAVITGPTLFDNKPFPRKLEPRESVSIYCNISDLMQGSDVHLYKYAYAETACGEMRKGTSKALTEFSAFAKKFV</sequence>
<proteinExistence type="predicted"/>
<evidence type="ECO:0000313" key="2">
    <source>
        <dbReference type="EMBL" id="NMU84828.1"/>
    </source>
</evidence>
<accession>A0A7Y0SKH2</accession>
<evidence type="ECO:0000313" key="3">
    <source>
        <dbReference type="Proteomes" id="UP000518904"/>
    </source>
</evidence>
<comment type="caution">
    <text evidence="2">The sequence shown here is derived from an EMBL/GenBank/DDBJ whole genome shotgun (WGS) entry which is preliminary data.</text>
</comment>
<organism evidence="2 3">
    <name type="scientific">Vibrio parahaemolyticus</name>
    <dbReference type="NCBI Taxonomy" id="670"/>
    <lineage>
        <taxon>Bacteria</taxon>
        <taxon>Pseudomonadati</taxon>
        <taxon>Pseudomonadota</taxon>
        <taxon>Gammaproteobacteria</taxon>
        <taxon>Vibrionales</taxon>
        <taxon>Vibrionaceae</taxon>
        <taxon>Vibrio</taxon>
    </lineage>
</organism>
<feature type="transmembrane region" description="Helical" evidence="1">
    <location>
        <begin position="12"/>
        <end position="29"/>
    </location>
</feature>
<keyword evidence="1" id="KW-0812">Transmembrane</keyword>
<dbReference type="EMBL" id="JABCLB010002168">
    <property type="protein sequence ID" value="NMU84828.1"/>
    <property type="molecule type" value="Genomic_DNA"/>
</dbReference>